<accession>A0A0C9PWJ8</accession>
<gene>
    <name evidence="1" type="ORF">LC0644_1063</name>
</gene>
<evidence type="ECO:0008006" key="3">
    <source>
        <dbReference type="Google" id="ProtNLM"/>
    </source>
</evidence>
<name>A0A0C9PWJ8_LACPA</name>
<dbReference type="RefSeq" id="WP_045624828.1">
    <property type="nucleotide sequence ID" value="NZ_BAYM01000080.1"/>
</dbReference>
<dbReference type="NCBIfam" id="TIGR01603">
    <property type="entry name" value="maj_tail_phi13"/>
    <property type="match status" value="1"/>
</dbReference>
<proteinExistence type="predicted"/>
<evidence type="ECO:0000313" key="2">
    <source>
        <dbReference type="Proteomes" id="UP000032552"/>
    </source>
</evidence>
<dbReference type="InterPro" id="IPR006490">
    <property type="entry name" value="Maj_tail_phi13"/>
</dbReference>
<protein>
    <recommendedName>
        <fullName evidence="3">Phage tail protein</fullName>
    </recommendedName>
</protein>
<dbReference type="AlphaFoldDB" id="A0A0C9PWJ8"/>
<organism evidence="1 2">
    <name type="scientific">Lacticaseibacillus paracasei NRIC 0644</name>
    <dbReference type="NCBI Taxonomy" id="1435038"/>
    <lineage>
        <taxon>Bacteria</taxon>
        <taxon>Bacillati</taxon>
        <taxon>Bacillota</taxon>
        <taxon>Bacilli</taxon>
        <taxon>Lactobacillales</taxon>
        <taxon>Lactobacillaceae</taxon>
        <taxon>Lacticaseibacillus</taxon>
    </lineage>
</organism>
<reference evidence="2" key="1">
    <citation type="submission" date="2014-05" db="EMBL/GenBank/DDBJ databases">
        <title>Whole genome sequencing of Lactobacillus casei NRIC0644.</title>
        <authorList>
            <person name="Atarashi H."/>
            <person name="Yoshida Y."/>
            <person name="Fujimura S."/>
            <person name="Tanaka N."/>
            <person name="Shiwa Y."/>
            <person name="Yoshikawa H."/>
            <person name="Okada S."/>
            <person name="Nakagawa J."/>
        </authorList>
    </citation>
    <scope>NUCLEOTIDE SEQUENCE [LARGE SCALE GENOMIC DNA]</scope>
    <source>
        <strain evidence="2">NRIC0644</strain>
    </source>
</reference>
<dbReference type="Proteomes" id="UP000032552">
    <property type="component" value="Unassembled WGS sequence"/>
</dbReference>
<evidence type="ECO:0000313" key="1">
    <source>
        <dbReference type="EMBL" id="GAN36474.1"/>
    </source>
</evidence>
<comment type="caution">
    <text evidence="1">The sequence shown here is derived from an EMBL/GenBank/DDBJ whole genome shotgun (WGS) entry which is preliminary data.</text>
</comment>
<dbReference type="EMBL" id="BAYM01000080">
    <property type="protein sequence ID" value="GAN36474.1"/>
    <property type="molecule type" value="Genomic_DNA"/>
</dbReference>
<sequence>MPKESKVQFGLKNAHYAIFNDDGTTVTYTKPVALLGSVELSLDPEGSTEPFYADDINFYNAVSNQGYKGKLKIARVSDQFRQDVLQDILDDKGVLVENSQAQPKQIALMFEFAGDLKATRQVLYNVTVSRPSESGNTKEDKIKPDTAELEFSAADHPYLHTPKAKTTQASDSTVYDKWYDEVYITSGKSATTPAPGGEGDGK</sequence>